<dbReference type="PRINTS" id="PR00990">
    <property type="entry name" value="RIBOKINASE"/>
</dbReference>
<protein>
    <submittedName>
        <fullName evidence="6">Kinase</fullName>
    </submittedName>
</protein>
<reference evidence="6" key="2">
    <citation type="submission" date="2020-09" db="EMBL/GenBank/DDBJ databases">
        <authorList>
            <person name="Sun Q."/>
            <person name="Ohkuma M."/>
        </authorList>
    </citation>
    <scope>NUCLEOTIDE SEQUENCE</scope>
    <source>
        <strain evidence="6">JCM 4988</strain>
    </source>
</reference>
<dbReference type="InterPro" id="IPR029056">
    <property type="entry name" value="Ribokinase-like"/>
</dbReference>
<sequence length="327" mass="34535">MRIAVTGSIATDHLMEFPGRFTDQLIADRLERVSLSFLADRLEVRRGGVAANIAVGLGRLGLNPVLVGAAGVDFAEYDTGLRAAGVDTSSVRVSDTLHTARFVCTTDTEQNQIATFYAGAMSEAREIDLAEVAARPGGIALVLIGADDPAAMLRHTATAHRLGIPVAADPSQQLAGLDGDQARELVDGATWLFTNEYESALLRERTGWSEKELLNRVGTWITTLGAGGVSLASADGPPVSIPAIPPRRLADPTGAGDAFRAGFLTGIAWEWPYEQAARLGCTLATVVLESVGTQEYKLLAADLIARIDETYGPEAARAIAPQLVGRS</sequence>
<dbReference type="RefSeq" id="WP_190125536.1">
    <property type="nucleotide sequence ID" value="NZ_BMWG01000020.1"/>
</dbReference>
<dbReference type="EMBL" id="BMWG01000020">
    <property type="protein sequence ID" value="GGZ50494.1"/>
    <property type="molecule type" value="Genomic_DNA"/>
</dbReference>
<evidence type="ECO:0000313" key="7">
    <source>
        <dbReference type="Proteomes" id="UP000630936"/>
    </source>
</evidence>
<organism evidence="6 7">
    <name type="scientific">Streptomyces inusitatus</name>
    <dbReference type="NCBI Taxonomy" id="68221"/>
    <lineage>
        <taxon>Bacteria</taxon>
        <taxon>Bacillati</taxon>
        <taxon>Actinomycetota</taxon>
        <taxon>Actinomycetes</taxon>
        <taxon>Kitasatosporales</taxon>
        <taxon>Streptomycetaceae</taxon>
        <taxon>Streptomyces</taxon>
    </lineage>
</organism>
<evidence type="ECO:0000259" key="5">
    <source>
        <dbReference type="Pfam" id="PF00294"/>
    </source>
</evidence>
<evidence type="ECO:0000256" key="1">
    <source>
        <dbReference type="ARBA" id="ARBA00010688"/>
    </source>
</evidence>
<evidence type="ECO:0000256" key="4">
    <source>
        <dbReference type="RuleBase" id="RU003704"/>
    </source>
</evidence>
<keyword evidence="3 4" id="KW-0418">Kinase</keyword>
<dbReference type="Pfam" id="PF00294">
    <property type="entry name" value="PfkB"/>
    <property type="match status" value="1"/>
</dbReference>
<dbReference type="Proteomes" id="UP000630936">
    <property type="component" value="Unassembled WGS sequence"/>
</dbReference>
<name>A0A918V058_9ACTN</name>
<dbReference type="CDD" id="cd01942">
    <property type="entry name" value="ribokinase_group_A"/>
    <property type="match status" value="1"/>
</dbReference>
<dbReference type="PANTHER" id="PTHR10584">
    <property type="entry name" value="SUGAR KINASE"/>
    <property type="match status" value="1"/>
</dbReference>
<evidence type="ECO:0000256" key="3">
    <source>
        <dbReference type="ARBA" id="ARBA00022777"/>
    </source>
</evidence>
<dbReference type="InterPro" id="IPR002173">
    <property type="entry name" value="Carboh/pur_kinase_PfkB_CS"/>
</dbReference>
<dbReference type="InterPro" id="IPR011611">
    <property type="entry name" value="PfkB_dom"/>
</dbReference>
<feature type="domain" description="Carbohydrate kinase PfkB" evidence="5">
    <location>
        <begin position="28"/>
        <end position="295"/>
    </location>
</feature>
<comment type="similarity">
    <text evidence="1 4">Belongs to the carbohydrate kinase PfkB family.</text>
</comment>
<keyword evidence="2 4" id="KW-0808">Transferase</keyword>
<dbReference type="SUPFAM" id="SSF53613">
    <property type="entry name" value="Ribokinase-like"/>
    <property type="match status" value="1"/>
</dbReference>
<gene>
    <name evidence="6" type="ORF">GCM10010387_50870</name>
</gene>
<evidence type="ECO:0000313" key="6">
    <source>
        <dbReference type="EMBL" id="GGZ50494.1"/>
    </source>
</evidence>
<dbReference type="InterPro" id="IPR002139">
    <property type="entry name" value="Ribo/fructo_kinase"/>
</dbReference>
<comment type="caution">
    <text evidence="6">The sequence shown here is derived from an EMBL/GenBank/DDBJ whole genome shotgun (WGS) entry which is preliminary data.</text>
</comment>
<dbReference type="PANTHER" id="PTHR10584:SF166">
    <property type="entry name" value="RIBOKINASE"/>
    <property type="match status" value="1"/>
</dbReference>
<reference evidence="6" key="1">
    <citation type="journal article" date="2014" name="Int. J. Syst. Evol. Microbiol.">
        <title>Complete genome sequence of Corynebacterium casei LMG S-19264T (=DSM 44701T), isolated from a smear-ripened cheese.</title>
        <authorList>
            <consortium name="US DOE Joint Genome Institute (JGI-PGF)"/>
            <person name="Walter F."/>
            <person name="Albersmeier A."/>
            <person name="Kalinowski J."/>
            <person name="Ruckert C."/>
        </authorList>
    </citation>
    <scope>NUCLEOTIDE SEQUENCE</scope>
    <source>
        <strain evidence="6">JCM 4988</strain>
    </source>
</reference>
<keyword evidence="7" id="KW-1185">Reference proteome</keyword>
<proteinExistence type="inferred from homology"/>
<dbReference type="AlphaFoldDB" id="A0A918V058"/>
<dbReference type="Gene3D" id="3.40.1190.20">
    <property type="match status" value="1"/>
</dbReference>
<accession>A0A918V058</accession>
<dbReference type="PROSITE" id="PS00583">
    <property type="entry name" value="PFKB_KINASES_1"/>
    <property type="match status" value="1"/>
</dbReference>
<evidence type="ECO:0000256" key="2">
    <source>
        <dbReference type="ARBA" id="ARBA00022679"/>
    </source>
</evidence>
<dbReference type="GO" id="GO:0006796">
    <property type="term" value="P:phosphate-containing compound metabolic process"/>
    <property type="evidence" value="ECO:0007669"/>
    <property type="project" value="UniProtKB-ARBA"/>
</dbReference>
<dbReference type="GO" id="GO:0016301">
    <property type="term" value="F:kinase activity"/>
    <property type="evidence" value="ECO:0007669"/>
    <property type="project" value="UniProtKB-KW"/>
</dbReference>
<dbReference type="PROSITE" id="PS00584">
    <property type="entry name" value="PFKB_KINASES_2"/>
    <property type="match status" value="1"/>
</dbReference>